<dbReference type="CDD" id="cd08556">
    <property type="entry name" value="GDPD"/>
    <property type="match status" value="1"/>
</dbReference>
<evidence type="ECO:0000256" key="1">
    <source>
        <dbReference type="SAM" id="MobiDB-lite"/>
    </source>
</evidence>
<gene>
    <name evidence="3" type="ORF">HAPAU_25850</name>
</gene>
<evidence type="ECO:0000313" key="4">
    <source>
        <dbReference type="Proteomes" id="UP000075321"/>
    </source>
</evidence>
<dbReference type="InterPro" id="IPR006311">
    <property type="entry name" value="TAT_signal"/>
</dbReference>
<organism evidence="3 4">
    <name type="scientific">Halalkalicoccus paucihalophilus</name>
    <dbReference type="NCBI Taxonomy" id="1008153"/>
    <lineage>
        <taxon>Archaea</taxon>
        <taxon>Methanobacteriati</taxon>
        <taxon>Methanobacteriota</taxon>
        <taxon>Stenosarchaea group</taxon>
        <taxon>Halobacteria</taxon>
        <taxon>Halobacteriales</taxon>
        <taxon>Halococcaceae</taxon>
        <taxon>Halalkalicoccus</taxon>
    </lineage>
</organism>
<keyword evidence="4" id="KW-1185">Reference proteome</keyword>
<dbReference type="PANTHER" id="PTHR46211">
    <property type="entry name" value="GLYCEROPHOSPHORYL DIESTER PHOSPHODIESTERASE"/>
    <property type="match status" value="1"/>
</dbReference>
<dbReference type="Gene3D" id="3.20.20.190">
    <property type="entry name" value="Phosphatidylinositol (PI) phosphodiesterase"/>
    <property type="match status" value="1"/>
</dbReference>
<feature type="domain" description="GP-PDE" evidence="2">
    <location>
        <begin position="64"/>
        <end position="292"/>
    </location>
</feature>
<dbReference type="PATRIC" id="fig|1008153.3.peg.2634"/>
<proteinExistence type="predicted"/>
<evidence type="ECO:0000313" key="3">
    <source>
        <dbReference type="EMBL" id="KYH25907.1"/>
    </source>
</evidence>
<accession>A0A151AEU5</accession>
<reference evidence="3 4" key="1">
    <citation type="submission" date="2016-02" db="EMBL/GenBank/DDBJ databases">
        <title>Genome sequence of Halalkalicoccus paucihalophilus DSM 24557.</title>
        <authorList>
            <person name="Poehlein A."/>
            <person name="Daniel R."/>
        </authorList>
    </citation>
    <scope>NUCLEOTIDE SEQUENCE [LARGE SCALE GENOMIC DNA]</scope>
    <source>
        <strain evidence="3 4">DSM 24557</strain>
    </source>
</reference>
<feature type="compositionally biased region" description="Basic and acidic residues" evidence="1">
    <location>
        <begin position="11"/>
        <end position="23"/>
    </location>
</feature>
<dbReference type="RefSeq" id="WP_066383062.1">
    <property type="nucleotide sequence ID" value="NZ_LTAZ01000005.1"/>
</dbReference>
<dbReference type="PANTHER" id="PTHR46211:SF14">
    <property type="entry name" value="GLYCEROPHOSPHODIESTER PHOSPHODIESTERASE"/>
    <property type="match status" value="1"/>
</dbReference>
<comment type="caution">
    <text evidence="3">The sequence shown here is derived from an EMBL/GenBank/DDBJ whole genome shotgun (WGS) entry which is preliminary data.</text>
</comment>
<dbReference type="Proteomes" id="UP000075321">
    <property type="component" value="Unassembled WGS sequence"/>
</dbReference>
<feature type="region of interest" description="Disordered" evidence="1">
    <location>
        <begin position="42"/>
        <end position="70"/>
    </location>
</feature>
<dbReference type="GO" id="GO:0006629">
    <property type="term" value="P:lipid metabolic process"/>
    <property type="evidence" value="ECO:0007669"/>
    <property type="project" value="InterPro"/>
</dbReference>
<dbReference type="GO" id="GO:0008081">
    <property type="term" value="F:phosphoric diester hydrolase activity"/>
    <property type="evidence" value="ECO:0007669"/>
    <property type="project" value="InterPro"/>
</dbReference>
<dbReference type="SUPFAM" id="SSF51695">
    <property type="entry name" value="PLC-like phosphodiesterases"/>
    <property type="match status" value="1"/>
</dbReference>
<name>A0A151AEU5_9EURY</name>
<dbReference type="AlphaFoldDB" id="A0A151AEU5"/>
<feature type="region of interest" description="Disordered" evidence="1">
    <location>
        <begin position="1"/>
        <end position="23"/>
    </location>
</feature>
<sequence>MFDTESTAGSTEERSNGTADRRTFLSAVGTLTGVSVGTAAMSDAATAEDTNRNGSEGTESKRTPRITAHRGYADVYPENTVGAVEGASRLGADRIEIDIQPCAGGELVVFHDDSLGDLTDEEGRVAETPRETVLRAEVLESGETIPRLAEVLDAARPSVTMNIEFKSSGNYSWEAVADRALDVASEYPGDFYVSSFEPAALEAVREVDPTVPVAVLFGSDTEENLEIARELDAEAVNVSTGVLDRDLVETAHEEGRDVNVYTIDSWREARRPVELNVDGLIVDYPSVLAFASEKAD</sequence>
<feature type="compositionally biased region" description="Polar residues" evidence="1">
    <location>
        <begin position="1"/>
        <end position="10"/>
    </location>
</feature>
<dbReference type="PROSITE" id="PS51318">
    <property type="entry name" value="TAT"/>
    <property type="match status" value="1"/>
</dbReference>
<protein>
    <submittedName>
        <fullName evidence="3">Cytoplasmic glycerophosphodiester phosphodiesterase</fullName>
    </submittedName>
</protein>
<dbReference type="InterPro" id="IPR017946">
    <property type="entry name" value="PLC-like_Pdiesterase_TIM-brl"/>
</dbReference>
<evidence type="ECO:0000259" key="2">
    <source>
        <dbReference type="PROSITE" id="PS51704"/>
    </source>
</evidence>
<dbReference type="InterPro" id="IPR030395">
    <property type="entry name" value="GP_PDE_dom"/>
</dbReference>
<dbReference type="PROSITE" id="PS51704">
    <property type="entry name" value="GP_PDE"/>
    <property type="match status" value="1"/>
</dbReference>
<dbReference type="OrthoDB" id="19020at2157"/>
<dbReference type="EMBL" id="LTAZ01000005">
    <property type="protein sequence ID" value="KYH25907.1"/>
    <property type="molecule type" value="Genomic_DNA"/>
</dbReference>
<dbReference type="Pfam" id="PF03009">
    <property type="entry name" value="GDPD"/>
    <property type="match status" value="1"/>
</dbReference>